<dbReference type="PANTHER" id="PTHR30419:SF2">
    <property type="entry name" value="LYSR FAMILY TRANSCRIPTIONAL REGULATOR"/>
    <property type="match status" value="1"/>
</dbReference>
<dbReference type="InterPro" id="IPR005119">
    <property type="entry name" value="LysR_subst-bd"/>
</dbReference>
<dbReference type="Gene3D" id="1.10.10.10">
    <property type="entry name" value="Winged helix-like DNA-binding domain superfamily/Winged helix DNA-binding domain"/>
    <property type="match status" value="1"/>
</dbReference>
<dbReference type="InterPro" id="IPR036390">
    <property type="entry name" value="WH_DNA-bd_sf"/>
</dbReference>
<dbReference type="InterPro" id="IPR000847">
    <property type="entry name" value="LysR_HTH_N"/>
</dbReference>
<evidence type="ECO:0000256" key="4">
    <source>
        <dbReference type="ARBA" id="ARBA00023163"/>
    </source>
</evidence>
<feature type="domain" description="HTH lysR-type" evidence="5">
    <location>
        <begin position="20"/>
        <end position="77"/>
    </location>
</feature>
<dbReference type="CDD" id="cd08421">
    <property type="entry name" value="PBP2_LTTR_like_1"/>
    <property type="match status" value="1"/>
</dbReference>
<dbReference type="PROSITE" id="PS50931">
    <property type="entry name" value="HTH_LYSR"/>
    <property type="match status" value="1"/>
</dbReference>
<comment type="caution">
    <text evidence="6">The sequence shown here is derived from an EMBL/GenBank/DDBJ whole genome shotgun (WGS) entry which is preliminary data.</text>
</comment>
<protein>
    <submittedName>
        <fullName evidence="6">LysR substrate-binding domain-containing protein</fullName>
    </submittedName>
</protein>
<dbReference type="InterPro" id="IPR036388">
    <property type="entry name" value="WH-like_DNA-bd_sf"/>
</dbReference>
<evidence type="ECO:0000256" key="1">
    <source>
        <dbReference type="ARBA" id="ARBA00009437"/>
    </source>
</evidence>
<dbReference type="SUPFAM" id="SSF53850">
    <property type="entry name" value="Periplasmic binding protein-like II"/>
    <property type="match status" value="1"/>
</dbReference>
<dbReference type="Proteomes" id="UP001237156">
    <property type="component" value="Unassembled WGS sequence"/>
</dbReference>
<dbReference type="AlphaFoldDB" id="A0AAW6RL01"/>
<organism evidence="6 7">
    <name type="scientific">Ottowia cancrivicina</name>
    <dbReference type="NCBI Taxonomy" id="3040346"/>
    <lineage>
        <taxon>Bacteria</taxon>
        <taxon>Pseudomonadati</taxon>
        <taxon>Pseudomonadota</taxon>
        <taxon>Betaproteobacteria</taxon>
        <taxon>Burkholderiales</taxon>
        <taxon>Comamonadaceae</taxon>
        <taxon>Ottowia</taxon>
    </lineage>
</organism>
<reference evidence="6 7" key="1">
    <citation type="submission" date="2023-04" db="EMBL/GenBank/DDBJ databases">
        <title>Ottowia paracancer sp. nov., isolated from human stomach.</title>
        <authorList>
            <person name="Song Y."/>
        </authorList>
    </citation>
    <scope>NUCLEOTIDE SEQUENCE [LARGE SCALE GENOMIC DNA]</scope>
    <source>
        <strain evidence="6 7">10c7w1</strain>
    </source>
</reference>
<keyword evidence="4" id="KW-0804">Transcription</keyword>
<evidence type="ECO:0000313" key="6">
    <source>
        <dbReference type="EMBL" id="MDG9699549.1"/>
    </source>
</evidence>
<keyword evidence="2" id="KW-0805">Transcription regulation</keyword>
<dbReference type="Pfam" id="PF03466">
    <property type="entry name" value="LysR_substrate"/>
    <property type="match status" value="1"/>
</dbReference>
<proteinExistence type="inferred from homology"/>
<dbReference type="GO" id="GO:0003700">
    <property type="term" value="F:DNA-binding transcription factor activity"/>
    <property type="evidence" value="ECO:0007669"/>
    <property type="project" value="InterPro"/>
</dbReference>
<dbReference type="PANTHER" id="PTHR30419">
    <property type="entry name" value="HTH-TYPE TRANSCRIPTIONAL REGULATOR YBHD"/>
    <property type="match status" value="1"/>
</dbReference>
<evidence type="ECO:0000256" key="2">
    <source>
        <dbReference type="ARBA" id="ARBA00023015"/>
    </source>
</evidence>
<name>A0AAW6RL01_9BURK</name>
<dbReference type="Pfam" id="PF00126">
    <property type="entry name" value="HTH_1"/>
    <property type="match status" value="1"/>
</dbReference>
<dbReference type="InterPro" id="IPR050950">
    <property type="entry name" value="HTH-type_LysR_regulators"/>
</dbReference>
<dbReference type="GO" id="GO:0003677">
    <property type="term" value="F:DNA binding"/>
    <property type="evidence" value="ECO:0007669"/>
    <property type="project" value="UniProtKB-KW"/>
</dbReference>
<keyword evidence="7" id="KW-1185">Reference proteome</keyword>
<accession>A0AAW6RL01</accession>
<dbReference type="GO" id="GO:0005829">
    <property type="term" value="C:cytosol"/>
    <property type="evidence" value="ECO:0007669"/>
    <property type="project" value="TreeGrafter"/>
</dbReference>
<evidence type="ECO:0000256" key="3">
    <source>
        <dbReference type="ARBA" id="ARBA00023125"/>
    </source>
</evidence>
<comment type="similarity">
    <text evidence="1">Belongs to the LysR transcriptional regulatory family.</text>
</comment>
<dbReference type="EMBL" id="JARVII010000013">
    <property type="protein sequence ID" value="MDG9699549.1"/>
    <property type="molecule type" value="Genomic_DNA"/>
</dbReference>
<keyword evidence="3" id="KW-0238">DNA-binding</keyword>
<sequence length="323" mass="33807">MNSMTAVPDSAAAHDFARRLDFTTLQLFVAVGETGSIGRAAAREALAASAVSKRLSELEALAGVPLLLRHARGVALTPAGQSLLRHAQEALFGLEKMQAALGEYASGARGPVRVHASISAVVQFLPDDLGRFVRENADVKIELQEHLSADVVRAVQEGAADVGICNASALPPAPGRAAPLQSRPYRQDRLLLAVPQGHPLAGRDEVAFADTLAFDHVGLQAGSSISQAMQQAARRAGRPVRLRVRVTGLAAMCRMIDNGLGVGLMPGRAFALLRGVGQGRLLGVPLADAWALRQIALIARDFDSLPAPARALVAHLAADAPPA</sequence>
<dbReference type="Gene3D" id="3.40.190.290">
    <property type="match status" value="1"/>
</dbReference>
<evidence type="ECO:0000313" key="7">
    <source>
        <dbReference type="Proteomes" id="UP001237156"/>
    </source>
</evidence>
<dbReference type="SUPFAM" id="SSF46785">
    <property type="entry name" value="Winged helix' DNA-binding domain"/>
    <property type="match status" value="1"/>
</dbReference>
<evidence type="ECO:0000259" key="5">
    <source>
        <dbReference type="PROSITE" id="PS50931"/>
    </source>
</evidence>
<gene>
    <name evidence="6" type="ORF">QB898_07475</name>
</gene>